<sequence length="514" mass="60540">QNINLNILSNKKLDYFTLNDLNGEFSRFLERIYEQQPEQFIFQSPEASMDEIQSQLLEFACVNHKNHYFRPVKFGQNPPINYVELTRVDADCCVFDDLQTVIQENLVTKKLICMQFDISHQLLINAIQETLYETKLQGQMVPSQQFQYHFEANRIVFTFEPGARIDCKQKIKPSQSTFHRNNCAQKEVYDYILKSITALQKVVYLPAAFQLEKEDFLLIIQQIQLDHPELFFIFVSKITLNLKGFVVKAFLTDQNEEDILQHNKKLLSTLQQLKQSFSKATLHQKLFLVFCFFSVNFQTENLAQKEKTILNAILHKKSSILNRNLAAKLLLQQFNIESEVQIENQSCFCSVLLNQHYFNFDFAKGLQGFLSSDRFIGVEKSLKCEFNQNNYFATQKLFAKDEKSIQNLFQSIFNAKRRKQKEIRVQTFIQKNEGINFQVEFLRFKFENKLQFDLVQVFQAGNVFKFVFQSEIQKIQFNLNFQSGKFAVKMRKEELKEKMMQNGVKRYKIAEIGE</sequence>
<reference evidence="1" key="1">
    <citation type="submission" date="2015-07" db="EMBL/GenBank/DDBJ databases">
        <title>Adaptation to a free-living lifestyle via gene acquisitions in the diplomonad Trepomonas sp. PC1.</title>
        <authorList>
            <person name="Xu F."/>
            <person name="Jerlstrom-Hultqvist J."/>
            <person name="Kolisko M."/>
            <person name="Simpson A.G.B."/>
            <person name="Roger A.J."/>
            <person name="Svard S.G."/>
            <person name="Andersson J.O."/>
        </authorList>
    </citation>
    <scope>NUCLEOTIDE SEQUENCE</scope>
    <source>
        <strain evidence="1">PC1</strain>
    </source>
</reference>
<feature type="non-terminal residue" evidence="1">
    <location>
        <position position="514"/>
    </location>
</feature>
<accession>A0A146JZ50</accession>
<name>A0A146JZ50_9EUKA</name>
<dbReference type="EMBL" id="GDID01006799">
    <property type="protein sequence ID" value="JAP89807.1"/>
    <property type="molecule type" value="Transcribed_RNA"/>
</dbReference>
<organism evidence="1">
    <name type="scientific">Trepomonas sp. PC1</name>
    <dbReference type="NCBI Taxonomy" id="1076344"/>
    <lineage>
        <taxon>Eukaryota</taxon>
        <taxon>Metamonada</taxon>
        <taxon>Diplomonadida</taxon>
        <taxon>Hexamitidae</taxon>
        <taxon>Hexamitinae</taxon>
        <taxon>Trepomonas</taxon>
    </lineage>
</organism>
<gene>
    <name evidence="1" type="ORF">TPC1_30698</name>
</gene>
<evidence type="ECO:0000313" key="1">
    <source>
        <dbReference type="EMBL" id="JAP89807.1"/>
    </source>
</evidence>
<feature type="non-terminal residue" evidence="1">
    <location>
        <position position="1"/>
    </location>
</feature>
<protein>
    <submittedName>
        <fullName evidence="1">Uncharacterized protein</fullName>
    </submittedName>
</protein>
<dbReference type="AlphaFoldDB" id="A0A146JZ50"/>
<proteinExistence type="predicted"/>